<protein>
    <submittedName>
        <fullName evidence="1">Uncharacterized protein</fullName>
    </submittedName>
</protein>
<gene>
    <name evidence="1" type="ORF">EMLFYP7_03629</name>
</gene>
<dbReference type="RefSeq" id="WP_156566937.1">
    <property type="nucleotide sequence ID" value="NZ_CACRTZ010000037.1"/>
</dbReference>
<evidence type="ECO:0000313" key="1">
    <source>
        <dbReference type="EMBL" id="VYU71770.1"/>
    </source>
</evidence>
<reference evidence="1" key="1">
    <citation type="submission" date="2019-11" db="EMBL/GenBank/DDBJ databases">
        <authorList>
            <person name="Feng L."/>
        </authorList>
    </citation>
    <scope>NUCLEOTIDE SEQUENCE</scope>
    <source>
        <strain evidence="1">EMassiliensisLFYP7</strain>
    </source>
</reference>
<dbReference type="EMBL" id="CACRTZ010000037">
    <property type="protein sequence ID" value="VYU71770.1"/>
    <property type="molecule type" value="Genomic_DNA"/>
</dbReference>
<name>A0A6N3H6L3_9ENTR</name>
<dbReference type="AlphaFoldDB" id="A0A6N3H6L3"/>
<organism evidence="1">
    <name type="scientific">Phytobacter massiliensis</name>
    <dbReference type="NCBI Taxonomy" id="1485952"/>
    <lineage>
        <taxon>Bacteria</taxon>
        <taxon>Pseudomonadati</taxon>
        <taxon>Pseudomonadota</taxon>
        <taxon>Gammaproteobacteria</taxon>
        <taxon>Enterobacterales</taxon>
        <taxon>Enterobacteriaceae</taxon>
        <taxon>Phytobacter</taxon>
    </lineage>
</organism>
<accession>A0A6N3H6L3</accession>
<sequence length="172" mass="18906">MGGLNLYLYVENNPIRYLDPTSLKGLPGFDSHPTVLEEIAPVDDLLYGLRSGEGLPGRDGIALPRRPTAQELELLSEKHGVEFAVTYKYGPGPNGAGGQYFLHSGERIKVGFSLEKDRMLIYHTHPGGTAYASSADMKIMLRLKNIGSPQRSSKIVPSGKDVVRFDATRNKY</sequence>
<proteinExistence type="predicted"/>